<gene>
    <name evidence="2" type="ORF">MUN79_07500</name>
</gene>
<keyword evidence="1" id="KW-0472">Membrane</keyword>
<accession>A0A8T9Q8D5</accession>
<evidence type="ECO:0000313" key="3">
    <source>
        <dbReference type="Proteomes" id="UP000831796"/>
    </source>
</evidence>
<dbReference type="AlphaFoldDB" id="A0A8T9Q8D5"/>
<feature type="transmembrane region" description="Helical" evidence="1">
    <location>
        <begin position="76"/>
        <end position="95"/>
    </location>
</feature>
<evidence type="ECO:0000313" key="2">
    <source>
        <dbReference type="EMBL" id="UOQ73754.1"/>
    </source>
</evidence>
<protein>
    <submittedName>
        <fullName evidence="2">Uncharacterized protein</fullName>
    </submittedName>
</protein>
<proteinExistence type="predicted"/>
<dbReference type="RefSeq" id="WP_244677104.1">
    <property type="nucleotide sequence ID" value="NZ_CP095046.1"/>
</dbReference>
<dbReference type="KEGG" id="hcu:MUN79_07500"/>
<feature type="transmembrane region" description="Helical" evidence="1">
    <location>
        <begin position="102"/>
        <end position="119"/>
    </location>
</feature>
<name>A0A8T9Q8D5_9BACT</name>
<keyword evidence="3" id="KW-1185">Reference proteome</keyword>
<evidence type="ECO:0000256" key="1">
    <source>
        <dbReference type="SAM" id="Phobius"/>
    </source>
</evidence>
<dbReference type="Proteomes" id="UP000831796">
    <property type="component" value="Chromosome"/>
</dbReference>
<dbReference type="EMBL" id="CP095046">
    <property type="protein sequence ID" value="UOQ73754.1"/>
    <property type="molecule type" value="Genomic_DNA"/>
</dbReference>
<keyword evidence="1" id="KW-0812">Transmembrane</keyword>
<organism evidence="2 3">
    <name type="scientific">Hymenobacter cellulosilyticus</name>
    <dbReference type="NCBI Taxonomy" id="2932248"/>
    <lineage>
        <taxon>Bacteria</taxon>
        <taxon>Pseudomonadati</taxon>
        <taxon>Bacteroidota</taxon>
        <taxon>Cytophagia</taxon>
        <taxon>Cytophagales</taxon>
        <taxon>Hymenobacteraceae</taxon>
        <taxon>Hymenobacter</taxon>
    </lineage>
</organism>
<reference evidence="2" key="1">
    <citation type="submission" date="2022-04" db="EMBL/GenBank/DDBJ databases">
        <title>Hymenobacter sp. isolated from the air.</title>
        <authorList>
            <person name="Won M."/>
            <person name="Lee C.-M."/>
            <person name="Woen H.-Y."/>
            <person name="Kwon S.-W."/>
        </authorList>
    </citation>
    <scope>NUCLEOTIDE SEQUENCE</scope>
    <source>
        <strain evidence="2">5116S-3</strain>
    </source>
</reference>
<sequence>MGNGLDRDYAFGWSYGVGETITLLIPNYYGGASTGPLSENSATGKAMAGMGVPPVQLRDYLQQMPLYWGTQPITSGPVYIGAVVCFLFVLGLFVADRRTRTWLLVGTILSIVLAWGKNFETFNYLMFDYFPGTTSSAR</sequence>
<keyword evidence="1" id="KW-1133">Transmembrane helix</keyword>